<feature type="domain" description="SWIM-type" evidence="2">
    <location>
        <begin position="54"/>
        <end position="95"/>
    </location>
</feature>
<dbReference type="InterPro" id="IPR007527">
    <property type="entry name" value="Znf_SWIM"/>
</dbReference>
<name>A0A2H0RKA3_9BACT</name>
<dbReference type="PROSITE" id="PS50966">
    <property type="entry name" value="ZF_SWIM"/>
    <property type="match status" value="1"/>
</dbReference>
<dbReference type="Proteomes" id="UP000230833">
    <property type="component" value="Unassembled WGS sequence"/>
</dbReference>
<keyword evidence="1" id="KW-0863">Zinc-finger</keyword>
<protein>
    <recommendedName>
        <fullName evidence="2">SWIM-type domain-containing protein</fullName>
    </recommendedName>
</protein>
<reference evidence="3 4" key="1">
    <citation type="submission" date="2017-09" db="EMBL/GenBank/DDBJ databases">
        <title>Depth-based differentiation of microbial function through sediment-hosted aquifers and enrichment of novel symbionts in the deep terrestrial subsurface.</title>
        <authorList>
            <person name="Probst A.J."/>
            <person name="Ladd B."/>
            <person name="Jarett J.K."/>
            <person name="Geller-Mcgrath D.E."/>
            <person name="Sieber C.M."/>
            <person name="Emerson J.B."/>
            <person name="Anantharaman K."/>
            <person name="Thomas B.C."/>
            <person name="Malmstrom R."/>
            <person name="Stieglmeier M."/>
            <person name="Klingl A."/>
            <person name="Woyke T."/>
            <person name="Ryan C.M."/>
            <person name="Banfield J.F."/>
        </authorList>
    </citation>
    <scope>NUCLEOTIDE SEQUENCE [LARGE SCALE GENOMIC DNA]</scope>
    <source>
        <strain evidence="3">CG10_big_fil_rev_8_21_14_0_10_45_14</strain>
    </source>
</reference>
<dbReference type="GO" id="GO:0008270">
    <property type="term" value="F:zinc ion binding"/>
    <property type="evidence" value="ECO:0007669"/>
    <property type="project" value="UniProtKB-KW"/>
</dbReference>
<evidence type="ECO:0000313" key="3">
    <source>
        <dbReference type="EMBL" id="PIR46205.1"/>
    </source>
</evidence>
<proteinExistence type="predicted"/>
<keyword evidence="1" id="KW-0862">Zinc</keyword>
<dbReference type="AlphaFoldDB" id="A0A2H0RKA3"/>
<keyword evidence="1" id="KW-0479">Metal-binding</keyword>
<organism evidence="3 4">
    <name type="scientific">Candidatus Vogelbacteria bacterium CG10_big_fil_rev_8_21_14_0_10_45_14</name>
    <dbReference type="NCBI Taxonomy" id="1975042"/>
    <lineage>
        <taxon>Bacteria</taxon>
        <taxon>Candidatus Vogeliibacteriota</taxon>
    </lineage>
</organism>
<evidence type="ECO:0000313" key="4">
    <source>
        <dbReference type="Proteomes" id="UP000230833"/>
    </source>
</evidence>
<dbReference type="EMBL" id="PCYL01000049">
    <property type="protein sequence ID" value="PIR46205.1"/>
    <property type="molecule type" value="Genomic_DNA"/>
</dbReference>
<evidence type="ECO:0000259" key="2">
    <source>
        <dbReference type="PROSITE" id="PS50966"/>
    </source>
</evidence>
<sequence length="288" mass="32762">MKVVESRSASREILPKTYEGIWRRGEEYTLRNKVMLLEHDERGARAVAQGMDKYEVALRFVGTGLSRRCTCPYFEGRSAQHPPCKHIVATALIWDRERGIKLPSKDEVIEATIPPPLVSKNDIATMYRDPLHADLEILRMAVEAGMYVKPHARLPSFPHIASKDSEALSLAEAKRALLEMERWAARESFEPYFCAGEMMAAFCELLRLARKRLLVTPLSVSVDNLLFFQAWNKKLVLNLIDDSDGLHDFSEAHLEDLYQNIVARASYVGDEATFRAKLDEYVVSRGAY</sequence>
<evidence type="ECO:0000256" key="1">
    <source>
        <dbReference type="PROSITE-ProRule" id="PRU00325"/>
    </source>
</evidence>
<dbReference type="Pfam" id="PF04434">
    <property type="entry name" value="SWIM"/>
    <property type="match status" value="1"/>
</dbReference>
<accession>A0A2H0RKA3</accession>
<gene>
    <name evidence="3" type="ORF">COV07_04535</name>
</gene>
<comment type="caution">
    <text evidence="3">The sequence shown here is derived from an EMBL/GenBank/DDBJ whole genome shotgun (WGS) entry which is preliminary data.</text>
</comment>